<dbReference type="GO" id="GO:0005507">
    <property type="term" value="F:copper ion binding"/>
    <property type="evidence" value="ECO:0007669"/>
    <property type="project" value="InterPro"/>
</dbReference>
<dbReference type="EMBL" id="CABIJS010000333">
    <property type="protein sequence ID" value="VUZ49826.1"/>
    <property type="molecule type" value="Genomic_DNA"/>
</dbReference>
<sequence>MLYFLILLALASRATCQLYHLADVGPYDELSAEELDNAYRNLGTYLGREFISTHYFLPKHLVTSIFRTDSLTRVVHAVLEVPAKKDRQNALFPRFARVALYTPGEPLFTEYIVGTRQNIVNVTEVRTIPSIKRPVDEIESDNLQGFLYNVCSGEFGKFLKQYYGASFLYASSSAPESTECMKDEKSTENPASYPACLFGMYASPRVTMKKPSRRVTTFRLNRFIPPYNQHPIGVHITIDHTDIDPHNWQVDGVFVQGKEFASVEDFLKFKSQFPNFFEESKVPAMPFKKNHTVQMGPDLCPMTQTNNRHRNYQDVFSGSIVNKHVRYGPWSFHLGVRHETGLRIYDVTFNGELIMNEAGMDETVTIYGGDTPFMQSMTSLESMYGVGSLTSELSPGVDCPENAIFLSVPIIPSLSLRSKTVHNGICIYESSADVHDGAIRRHYQEFADEYFSSNSGYGAAKVEQIKVYAEEERMGFDMMNMEVGRLYKESEGRLKGGDPLTRTAICLASNETPQRCLSIVNAATMPSIVTKTASRSFAWIRESVWFTKYKAEELRASSIYNGIDLTDPVVDFATFSNNESLEGVSIYYFTAYDKQIDFVPLLCMHFRPINFRMALYFRRDQK</sequence>
<dbReference type="InterPro" id="IPR016182">
    <property type="entry name" value="Cu_amine_oxidase_N-reg"/>
</dbReference>
<dbReference type="GO" id="GO:0009308">
    <property type="term" value="P:amine metabolic process"/>
    <property type="evidence" value="ECO:0007669"/>
    <property type="project" value="UniProtKB-UniRule"/>
</dbReference>
<dbReference type="SUPFAM" id="SSF54416">
    <property type="entry name" value="Amine oxidase N-terminal region"/>
    <property type="match status" value="1"/>
</dbReference>
<dbReference type="PANTHER" id="PTHR10638:SF20">
    <property type="entry name" value="AMINE OXIDASE"/>
    <property type="match status" value="1"/>
</dbReference>
<dbReference type="GO" id="GO:0008131">
    <property type="term" value="F:primary methylamine oxidase activity"/>
    <property type="evidence" value="ECO:0007669"/>
    <property type="project" value="InterPro"/>
</dbReference>
<feature type="signal peptide" evidence="7">
    <location>
        <begin position="1"/>
        <end position="16"/>
    </location>
</feature>
<evidence type="ECO:0000256" key="3">
    <source>
        <dbReference type="ARBA" id="ARBA00022772"/>
    </source>
</evidence>
<keyword evidence="2 6" id="KW-0479">Metal-binding</keyword>
<feature type="chain" id="PRO_5022089351" description="Amine oxidase" evidence="7">
    <location>
        <begin position="17"/>
        <end position="622"/>
    </location>
</feature>
<evidence type="ECO:0000256" key="7">
    <source>
        <dbReference type="SAM" id="SignalP"/>
    </source>
</evidence>
<dbReference type="Gene3D" id="3.10.450.40">
    <property type="match status" value="1"/>
</dbReference>
<keyword evidence="4 6" id="KW-0560">Oxidoreductase</keyword>
<evidence type="ECO:0000259" key="8">
    <source>
        <dbReference type="Pfam" id="PF01179"/>
    </source>
</evidence>
<dbReference type="AlphaFoldDB" id="A0A564YRJ7"/>
<dbReference type="GO" id="GO:0005886">
    <property type="term" value="C:plasma membrane"/>
    <property type="evidence" value="ECO:0007669"/>
    <property type="project" value="TreeGrafter"/>
</dbReference>
<dbReference type="GO" id="GO:0048038">
    <property type="term" value="F:quinone binding"/>
    <property type="evidence" value="ECO:0007669"/>
    <property type="project" value="InterPro"/>
</dbReference>
<evidence type="ECO:0000256" key="6">
    <source>
        <dbReference type="RuleBase" id="RU000672"/>
    </source>
</evidence>
<comment type="PTM">
    <text evidence="6">Topaquinone (TPQ) is generated by copper-dependent autoxidation of a specific tyrosyl residue.</text>
</comment>
<comment type="similarity">
    <text evidence="1 6">Belongs to the copper/topaquinone oxidase family.</text>
</comment>
<keyword evidence="5 6" id="KW-0186">Copper</keyword>
<dbReference type="EC" id="1.4.3.-" evidence="6"/>
<accession>A0A564YRJ7</accession>
<keyword evidence="10" id="KW-1185">Reference proteome</keyword>
<organism evidence="9 10">
    <name type="scientific">Hymenolepis diminuta</name>
    <name type="common">Rat tapeworm</name>
    <dbReference type="NCBI Taxonomy" id="6216"/>
    <lineage>
        <taxon>Eukaryota</taxon>
        <taxon>Metazoa</taxon>
        <taxon>Spiralia</taxon>
        <taxon>Lophotrochozoa</taxon>
        <taxon>Platyhelminthes</taxon>
        <taxon>Cestoda</taxon>
        <taxon>Eucestoda</taxon>
        <taxon>Cyclophyllidea</taxon>
        <taxon>Hymenolepididae</taxon>
        <taxon>Hymenolepis</taxon>
    </lineage>
</organism>
<dbReference type="Proteomes" id="UP000321570">
    <property type="component" value="Unassembled WGS sequence"/>
</dbReference>
<keyword evidence="7" id="KW-0732">Signal</keyword>
<evidence type="ECO:0000256" key="2">
    <source>
        <dbReference type="ARBA" id="ARBA00022723"/>
    </source>
</evidence>
<reference evidence="9 10" key="1">
    <citation type="submission" date="2019-07" db="EMBL/GenBank/DDBJ databases">
        <authorList>
            <person name="Jastrzebski P J."/>
            <person name="Paukszto L."/>
            <person name="Jastrzebski P J."/>
        </authorList>
    </citation>
    <scope>NUCLEOTIDE SEQUENCE [LARGE SCALE GENOMIC DNA]</scope>
    <source>
        <strain evidence="9 10">WMS-il1</strain>
    </source>
</reference>
<comment type="cofactor">
    <cofactor evidence="6">
        <name>Cu cation</name>
        <dbReference type="ChEBI" id="CHEBI:23378"/>
    </cofactor>
    <text evidence="6">Contains 1 topaquinone per subunit.</text>
</comment>
<dbReference type="Gene3D" id="2.70.98.20">
    <property type="entry name" value="Copper amine oxidase, catalytic domain"/>
    <property type="match status" value="2"/>
</dbReference>
<proteinExistence type="inferred from homology"/>
<dbReference type="PANTHER" id="PTHR10638">
    <property type="entry name" value="COPPER AMINE OXIDASE"/>
    <property type="match status" value="1"/>
</dbReference>
<name>A0A564YRJ7_HYMDI</name>
<dbReference type="SUPFAM" id="SSF49998">
    <property type="entry name" value="Amine oxidase catalytic domain"/>
    <property type="match status" value="2"/>
</dbReference>
<evidence type="ECO:0000313" key="10">
    <source>
        <dbReference type="Proteomes" id="UP000321570"/>
    </source>
</evidence>
<dbReference type="PRINTS" id="PR00766">
    <property type="entry name" value="CUDAOXIDASE"/>
</dbReference>
<evidence type="ECO:0000256" key="4">
    <source>
        <dbReference type="ARBA" id="ARBA00023002"/>
    </source>
</evidence>
<dbReference type="InterPro" id="IPR015798">
    <property type="entry name" value="Cu_amine_oxidase_C"/>
</dbReference>
<evidence type="ECO:0000256" key="1">
    <source>
        <dbReference type="ARBA" id="ARBA00007983"/>
    </source>
</evidence>
<feature type="domain" description="Copper amine oxidase catalytic" evidence="8">
    <location>
        <begin position="321"/>
        <end position="445"/>
    </location>
</feature>
<dbReference type="Pfam" id="PF01179">
    <property type="entry name" value="Cu_amine_oxid"/>
    <property type="match status" value="1"/>
</dbReference>
<keyword evidence="3 6" id="KW-0801">TPQ</keyword>
<dbReference type="InterPro" id="IPR036460">
    <property type="entry name" value="Cu_amine_oxidase_C_sf"/>
</dbReference>
<evidence type="ECO:0000313" key="9">
    <source>
        <dbReference type="EMBL" id="VUZ49826.1"/>
    </source>
</evidence>
<dbReference type="InterPro" id="IPR000269">
    <property type="entry name" value="Cu_amine_oxidase"/>
</dbReference>
<evidence type="ECO:0000256" key="5">
    <source>
        <dbReference type="ARBA" id="ARBA00023008"/>
    </source>
</evidence>
<protein>
    <recommendedName>
        <fullName evidence="6">Amine oxidase</fullName>
        <ecNumber evidence="6">1.4.3.-</ecNumber>
    </recommendedName>
</protein>
<gene>
    <name evidence="9" type="ORF">WMSIL1_LOCUS8901</name>
</gene>